<sequence length="1364" mass="146733">MSQLLSQQQQVAEVALVETVEARTVESDSDSGMGSPLETGTAELAHGEEQHDSDDDDDITVNRKSRCRKALRDSDSEQEEESEPEQETARKSPKPKKEKKKERSREKRVKRRERPEVTPATRVLNDSGCLLGDSDLFDTGLEEEGVGLEGEEEESLDAIRAAVKQKAKKHRPVLEEEEEDEEDLHKPQRKERKAALASKEAIRQLHSESQRLVRESSLGLPYHMPEPKTIDQFFRRRARPAGPAMALLKSAKYQDCILEATSAPQTSQSQHKTDHPSTAPDPSPKSGVAEEAGPEPPAPLQNGAEAAAVQEERPLQADEQAAPTGSDADGGGAERADVDLGPRPASPTTPEGEEAGLPGQSRTAPEPVLQPDAGPTAGEAEQPAPAPAPRGRRDRLARLRELGLDPPPVPKLCADEGSFIHLEPPQANPALEALKERFLRHVQPPPRPRGERTVQLNVIRKESAPSGQEELLTDAVTVTLTDGDEEPVHSRPGEKLTLLKSRLQQAMALRRQVERERRVALHRLDNEDCEEEEEEEEDMTDESEGEEGVDELLGDGGNVEEEDEAAEVEEDEAAEEEEEAGGSERSPSPLALKRPSPPLELLNTDGTLLLFAGSSCSRTGDGIRRTGTGGRESDGKLEEEDSLTLAKDNSHNSSFELIGSMIPSYQPFSRAAGRGVSSGVFRSPSPGFYRPSFLGSASKSSGKLSEPSLSLPVEDSQDLYAPPSPGETGPFSLEEDTHSQLLDADGFLNVGPRGPGLYPPRSHKRQLLLDSLDENAMDANMGELLGLCSGGFSSGTQAPGRSQPGGTMGELLGLCSGGFSSGTQAPGRSQPGGTMGELLGLCSGGFGSGTQAPVRSQPGGSMGELLGLCSGGFGSGTAGAAGAEAGDTQGGTMGELLGLCSGGFGTQPAGAEDGPLGTATQKGLSQAGSEGDMDQLVALCSGKFPSPAPSPSAEPRPAPFSPEEAAERKENQEEEEEEEADAEFHLLSDVGSMSDQEDSEEENDEADGENEEEEEEEEEREAVFGPRPGKKKKKMRMAEFVDSEAELSGSDLGSGDEDDEGGSEYEEDELQEDLPSDEELQDQVNKIHMKQVLDDDKRRLRLYQERYLADGDLHSDGPGRARRFRWKNIDDAFDMNGPGGEGDEEEEEEGELEQAELQRRRERQEKEQWLREQSEAASKKGEEAEDEEGLAEEDSQFMKLAKKLTAKRLQQKDAPAVPLQKSAPAHTPFQRLSQPTLVKRGSLLSQPRAVLQKLASISDGNPCAPPEHPRLPLPDPVAGEGGHGQTAPQPAGEEAGAGRVSRSSCQEALSRGPREASRAPEEHLPLPGDLRGPLERTQAPSEASVHSHALTLAHHTPLLRVLGH</sequence>
<feature type="compositionally biased region" description="Low complexity" evidence="4">
    <location>
        <begin position="599"/>
        <end position="610"/>
    </location>
</feature>
<feature type="region of interest" description="Disordered" evidence="4">
    <location>
        <begin position="1255"/>
        <end position="1349"/>
    </location>
</feature>
<dbReference type="InterPro" id="IPR024146">
    <property type="entry name" value="Claspin"/>
</dbReference>
<protein>
    <recommendedName>
        <fullName evidence="7">Claspin</fullName>
    </recommendedName>
</protein>
<feature type="region of interest" description="Disordered" evidence="4">
    <location>
        <begin position="696"/>
        <end position="733"/>
    </location>
</feature>
<dbReference type="OrthoDB" id="5859781at2759"/>
<dbReference type="Proteomes" id="UP001152803">
    <property type="component" value="Unassembled WGS sequence"/>
</dbReference>
<feature type="compositionally biased region" description="Acidic residues" evidence="4">
    <location>
        <begin position="995"/>
        <end position="1020"/>
    </location>
</feature>
<feature type="compositionally biased region" description="Pro residues" evidence="4">
    <location>
        <begin position="1263"/>
        <end position="1275"/>
    </location>
</feature>
<feature type="region of interest" description="Disordered" evidence="4">
    <location>
        <begin position="1128"/>
        <end position="1240"/>
    </location>
</feature>
<dbReference type="PANTHER" id="PTHR14396:SF10">
    <property type="entry name" value="CLASPIN"/>
    <property type="match status" value="1"/>
</dbReference>
<gene>
    <name evidence="5" type="ORF">COCON_G00133590</name>
</gene>
<feature type="compositionally biased region" description="Polar residues" evidence="4">
    <location>
        <begin position="918"/>
        <end position="928"/>
    </location>
</feature>
<dbReference type="EMBL" id="JAFJMO010000009">
    <property type="protein sequence ID" value="KAJ8268187.1"/>
    <property type="molecule type" value="Genomic_DNA"/>
</dbReference>
<dbReference type="GO" id="GO:0007095">
    <property type="term" value="P:mitotic G2 DNA damage checkpoint signaling"/>
    <property type="evidence" value="ECO:0007669"/>
    <property type="project" value="TreeGrafter"/>
</dbReference>
<organism evidence="5 6">
    <name type="scientific">Conger conger</name>
    <name type="common">Conger eel</name>
    <name type="synonym">Muraena conger</name>
    <dbReference type="NCBI Taxonomy" id="82655"/>
    <lineage>
        <taxon>Eukaryota</taxon>
        <taxon>Metazoa</taxon>
        <taxon>Chordata</taxon>
        <taxon>Craniata</taxon>
        <taxon>Vertebrata</taxon>
        <taxon>Euteleostomi</taxon>
        <taxon>Actinopterygii</taxon>
        <taxon>Neopterygii</taxon>
        <taxon>Teleostei</taxon>
        <taxon>Anguilliformes</taxon>
        <taxon>Congridae</taxon>
        <taxon>Conger</taxon>
    </lineage>
</organism>
<feature type="compositionally biased region" description="Acidic residues" evidence="4">
    <location>
        <begin position="1183"/>
        <end position="1195"/>
    </location>
</feature>
<feature type="compositionally biased region" description="Basic and acidic residues" evidence="4">
    <location>
        <begin position="1312"/>
        <end position="1324"/>
    </location>
</feature>
<feature type="compositionally biased region" description="Basic residues" evidence="4">
    <location>
        <begin position="91"/>
        <end position="112"/>
    </location>
</feature>
<reference evidence="5" key="1">
    <citation type="journal article" date="2023" name="Science">
        <title>Genome structures resolve the early diversification of teleost fishes.</title>
        <authorList>
            <person name="Parey E."/>
            <person name="Louis A."/>
            <person name="Montfort J."/>
            <person name="Bouchez O."/>
            <person name="Roques C."/>
            <person name="Iampietro C."/>
            <person name="Lluch J."/>
            <person name="Castinel A."/>
            <person name="Donnadieu C."/>
            <person name="Desvignes T."/>
            <person name="Floi Bucao C."/>
            <person name="Jouanno E."/>
            <person name="Wen M."/>
            <person name="Mejri S."/>
            <person name="Dirks R."/>
            <person name="Jansen H."/>
            <person name="Henkel C."/>
            <person name="Chen W.J."/>
            <person name="Zahm M."/>
            <person name="Cabau C."/>
            <person name="Klopp C."/>
            <person name="Thompson A.W."/>
            <person name="Robinson-Rechavi M."/>
            <person name="Braasch I."/>
            <person name="Lecointre G."/>
            <person name="Bobe J."/>
            <person name="Postlethwait J.H."/>
            <person name="Berthelot C."/>
            <person name="Roest Crollius H."/>
            <person name="Guiguen Y."/>
        </authorList>
    </citation>
    <scope>NUCLEOTIDE SEQUENCE</scope>
    <source>
        <strain evidence="5">Concon-B</strain>
    </source>
</reference>
<keyword evidence="2" id="KW-0597">Phosphoprotein</keyword>
<dbReference type="PANTHER" id="PTHR14396">
    <property type="entry name" value="CLASPIN"/>
    <property type="match status" value="1"/>
</dbReference>
<keyword evidence="3" id="KW-0539">Nucleus</keyword>
<dbReference type="GO" id="GO:0033314">
    <property type="term" value="P:mitotic DNA replication checkpoint signaling"/>
    <property type="evidence" value="ECO:0007669"/>
    <property type="project" value="TreeGrafter"/>
</dbReference>
<feature type="compositionally biased region" description="Basic and acidic residues" evidence="4">
    <location>
        <begin position="200"/>
        <end position="214"/>
    </location>
</feature>
<feature type="compositionally biased region" description="Acidic residues" evidence="4">
    <location>
        <begin position="140"/>
        <end position="156"/>
    </location>
</feature>
<feature type="compositionally biased region" description="Basic and acidic residues" evidence="4">
    <location>
        <begin position="394"/>
        <end position="403"/>
    </location>
</feature>
<keyword evidence="6" id="KW-1185">Reference proteome</keyword>
<feature type="region of interest" description="Disordered" evidence="4">
    <location>
        <begin position="904"/>
        <end position="1079"/>
    </location>
</feature>
<feature type="compositionally biased region" description="Acidic residues" evidence="4">
    <location>
        <begin position="1054"/>
        <end position="1079"/>
    </location>
</feature>
<name>A0A9Q1DEC7_CONCO</name>
<comment type="caution">
    <text evidence="5">The sequence shown here is derived from an EMBL/GenBank/DDBJ whole genome shotgun (WGS) entry which is preliminary data.</text>
</comment>
<feature type="region of interest" description="Disordered" evidence="4">
    <location>
        <begin position="515"/>
        <end position="650"/>
    </location>
</feature>
<feature type="region of interest" description="Disordered" evidence="4">
    <location>
        <begin position="259"/>
        <end position="410"/>
    </location>
</feature>
<accession>A0A9Q1DEC7</accession>
<feature type="compositionally biased region" description="Acidic residues" evidence="4">
    <location>
        <begin position="76"/>
        <end position="86"/>
    </location>
</feature>
<feature type="region of interest" description="Disordered" evidence="4">
    <location>
        <begin position="22"/>
        <end position="156"/>
    </location>
</feature>
<feature type="region of interest" description="Disordered" evidence="4">
    <location>
        <begin position="168"/>
        <end position="226"/>
    </location>
</feature>
<evidence type="ECO:0000256" key="2">
    <source>
        <dbReference type="ARBA" id="ARBA00022553"/>
    </source>
</evidence>
<proteinExistence type="predicted"/>
<evidence type="ECO:0000256" key="1">
    <source>
        <dbReference type="ARBA" id="ARBA00004123"/>
    </source>
</evidence>
<evidence type="ECO:0008006" key="7">
    <source>
        <dbReference type="Google" id="ProtNLM"/>
    </source>
</evidence>
<feature type="compositionally biased region" description="Basic and acidic residues" evidence="4">
    <location>
        <begin position="515"/>
        <end position="526"/>
    </location>
</feature>
<evidence type="ECO:0000313" key="6">
    <source>
        <dbReference type="Proteomes" id="UP001152803"/>
    </source>
</evidence>
<feature type="compositionally biased region" description="Pro residues" evidence="4">
    <location>
        <begin position="946"/>
        <end position="960"/>
    </location>
</feature>
<evidence type="ECO:0000313" key="5">
    <source>
        <dbReference type="EMBL" id="KAJ8268187.1"/>
    </source>
</evidence>
<dbReference type="GO" id="GO:0010997">
    <property type="term" value="F:anaphase-promoting complex binding"/>
    <property type="evidence" value="ECO:0007669"/>
    <property type="project" value="TreeGrafter"/>
</dbReference>
<evidence type="ECO:0000256" key="3">
    <source>
        <dbReference type="ARBA" id="ARBA00023242"/>
    </source>
</evidence>
<feature type="compositionally biased region" description="Acidic residues" evidence="4">
    <location>
        <begin position="1141"/>
        <end position="1154"/>
    </location>
</feature>
<feature type="compositionally biased region" description="Acidic residues" evidence="4">
    <location>
        <begin position="527"/>
        <end position="581"/>
    </location>
</feature>
<dbReference type="GO" id="GO:0005634">
    <property type="term" value="C:nucleus"/>
    <property type="evidence" value="ECO:0007669"/>
    <property type="project" value="UniProtKB-SubCell"/>
</dbReference>
<comment type="subcellular location">
    <subcellularLocation>
        <location evidence="1">Nucleus</location>
    </subcellularLocation>
</comment>
<evidence type="ECO:0000256" key="4">
    <source>
        <dbReference type="SAM" id="MobiDB-lite"/>
    </source>
</evidence>
<feature type="compositionally biased region" description="Basic and acidic residues" evidence="4">
    <location>
        <begin position="1156"/>
        <end position="1182"/>
    </location>
</feature>
<feature type="compositionally biased region" description="Low complexity" evidence="4">
    <location>
        <begin position="373"/>
        <end position="383"/>
    </location>
</feature>
<feature type="compositionally biased region" description="Acidic residues" evidence="4">
    <location>
        <begin position="972"/>
        <end position="981"/>
    </location>
</feature>
<feature type="compositionally biased region" description="Low complexity" evidence="4">
    <location>
        <begin position="696"/>
        <end position="711"/>
    </location>
</feature>